<evidence type="ECO:0000313" key="1">
    <source>
        <dbReference type="EMBL" id="USR93281.1"/>
    </source>
</evidence>
<accession>A0ABY5AY93</accession>
<name>A0ABY5AY93_9CYAN</name>
<organism evidence="1 2">
    <name type="scientific">Phormidium yuhuli AB48</name>
    <dbReference type="NCBI Taxonomy" id="2940671"/>
    <lineage>
        <taxon>Bacteria</taxon>
        <taxon>Bacillati</taxon>
        <taxon>Cyanobacteriota</taxon>
        <taxon>Cyanophyceae</taxon>
        <taxon>Oscillatoriophycideae</taxon>
        <taxon>Oscillatoriales</taxon>
        <taxon>Oscillatoriaceae</taxon>
        <taxon>Phormidium</taxon>
        <taxon>Phormidium yuhuli</taxon>
    </lineage>
</organism>
<sequence>MYTEKILKLLIASKQMSVSLSRHKYPEVPFHCKFTAVNVSGHQDYYTGQLKTLVPGFVLGVGESISSIGNCPEFTLGRIDGDDPEKLSLVETSGAAFYGALTQEVKFLKSL</sequence>
<keyword evidence="2" id="KW-1185">Reference proteome</keyword>
<dbReference type="Proteomes" id="UP001056708">
    <property type="component" value="Plasmid unnamed"/>
</dbReference>
<reference evidence="1" key="1">
    <citation type="submission" date="2022-06" db="EMBL/GenBank/DDBJ databases">
        <title>Genome sequence of Phormidium yuhuli AB48 isolated from an industrial photobioreactor environment.</title>
        <authorList>
            <person name="Qiu Y."/>
            <person name="Noonan A.J.C."/>
            <person name="Dofher K."/>
            <person name="Koch M."/>
            <person name="Kieft B."/>
            <person name="Lin X."/>
            <person name="Ziels R.M."/>
            <person name="Hallam S.J."/>
        </authorList>
    </citation>
    <scope>NUCLEOTIDE SEQUENCE</scope>
    <source>
        <strain evidence="1">AB48</strain>
        <plasmid evidence="1">unnamed</plasmid>
    </source>
</reference>
<protein>
    <submittedName>
        <fullName evidence="1">Uncharacterized protein</fullName>
    </submittedName>
</protein>
<dbReference type="EMBL" id="CP098612">
    <property type="protein sequence ID" value="USR93281.1"/>
    <property type="molecule type" value="Genomic_DNA"/>
</dbReference>
<geneLocation type="plasmid" evidence="1 2">
    <name>unnamed</name>
</geneLocation>
<proteinExistence type="predicted"/>
<gene>
    <name evidence="1" type="ORF">NEA10_20775</name>
</gene>
<dbReference type="RefSeq" id="WP_252665464.1">
    <property type="nucleotide sequence ID" value="NZ_CP098612.1"/>
</dbReference>
<evidence type="ECO:0000313" key="2">
    <source>
        <dbReference type="Proteomes" id="UP001056708"/>
    </source>
</evidence>
<keyword evidence="1" id="KW-0614">Plasmid</keyword>